<feature type="domain" description="RRM" evidence="4">
    <location>
        <begin position="105"/>
        <end position="155"/>
    </location>
</feature>
<dbReference type="InterPro" id="IPR012677">
    <property type="entry name" value="Nucleotide-bd_a/b_plait_sf"/>
</dbReference>
<proteinExistence type="predicted"/>
<dbReference type="GO" id="GO:0003729">
    <property type="term" value="F:mRNA binding"/>
    <property type="evidence" value="ECO:0007669"/>
    <property type="project" value="TreeGrafter"/>
</dbReference>
<name>A0A7S3XN27_HETAK</name>
<dbReference type="SMART" id="SM00360">
    <property type="entry name" value="RRM"/>
    <property type="match status" value="2"/>
</dbReference>
<dbReference type="Pfam" id="PF00076">
    <property type="entry name" value="RRM_1"/>
    <property type="match status" value="2"/>
</dbReference>
<dbReference type="PANTHER" id="PTHR48032">
    <property type="entry name" value="RNA-BINDING PROTEIN MUSASHI HOMOLOG RBP6"/>
    <property type="match status" value="1"/>
</dbReference>
<evidence type="ECO:0000256" key="2">
    <source>
        <dbReference type="ARBA" id="ARBA00022884"/>
    </source>
</evidence>
<dbReference type="AlphaFoldDB" id="A0A7S3XN27"/>
<dbReference type="PROSITE" id="PS50102">
    <property type="entry name" value="RRM"/>
    <property type="match status" value="2"/>
</dbReference>
<evidence type="ECO:0000256" key="3">
    <source>
        <dbReference type="PROSITE-ProRule" id="PRU00176"/>
    </source>
</evidence>
<dbReference type="EMBL" id="HBIU01012366">
    <property type="protein sequence ID" value="CAE0626895.1"/>
    <property type="molecule type" value="Transcribed_RNA"/>
</dbReference>
<accession>A0A7S3XN27</accession>
<evidence type="ECO:0000259" key="4">
    <source>
        <dbReference type="PROSITE" id="PS50102"/>
    </source>
</evidence>
<dbReference type="GO" id="GO:0006417">
    <property type="term" value="P:regulation of translation"/>
    <property type="evidence" value="ECO:0007669"/>
    <property type="project" value="TreeGrafter"/>
</dbReference>
<reference evidence="5" key="1">
    <citation type="submission" date="2021-01" db="EMBL/GenBank/DDBJ databases">
        <authorList>
            <person name="Corre E."/>
            <person name="Pelletier E."/>
            <person name="Niang G."/>
            <person name="Scheremetjew M."/>
            <person name="Finn R."/>
            <person name="Kale V."/>
            <person name="Holt S."/>
            <person name="Cochrane G."/>
            <person name="Meng A."/>
            <person name="Brown T."/>
            <person name="Cohen L."/>
        </authorList>
    </citation>
    <scope>NUCLEOTIDE SEQUENCE</scope>
    <source>
        <strain evidence="5">CCMP3107</strain>
    </source>
</reference>
<organism evidence="5">
    <name type="scientific">Heterosigma akashiwo</name>
    <name type="common">Chromophytic alga</name>
    <name type="synonym">Heterosigma carterae</name>
    <dbReference type="NCBI Taxonomy" id="2829"/>
    <lineage>
        <taxon>Eukaryota</taxon>
        <taxon>Sar</taxon>
        <taxon>Stramenopiles</taxon>
        <taxon>Ochrophyta</taxon>
        <taxon>Raphidophyceae</taxon>
        <taxon>Chattonellales</taxon>
        <taxon>Chattonellaceae</taxon>
        <taxon>Heterosigma</taxon>
    </lineage>
</organism>
<dbReference type="InterPro" id="IPR000504">
    <property type="entry name" value="RRM_dom"/>
</dbReference>
<protein>
    <recommendedName>
        <fullName evidence="4">RRM domain-containing protein</fullName>
    </recommendedName>
</protein>
<evidence type="ECO:0000313" key="5">
    <source>
        <dbReference type="EMBL" id="CAE0626895.1"/>
    </source>
</evidence>
<keyword evidence="2 3" id="KW-0694">RNA-binding</keyword>
<gene>
    <name evidence="5" type="ORF">HAKA00212_LOCUS5571</name>
</gene>
<evidence type="ECO:0000256" key="1">
    <source>
        <dbReference type="ARBA" id="ARBA00022737"/>
    </source>
</evidence>
<dbReference type="PANTHER" id="PTHR48032:SF6">
    <property type="entry name" value="RNA-BINDING (RRM_RBD_RNP MOTIFS) FAMILY PROTEIN"/>
    <property type="match status" value="1"/>
</dbReference>
<dbReference type="Gene3D" id="3.30.70.330">
    <property type="match status" value="2"/>
</dbReference>
<dbReference type="InterPro" id="IPR035979">
    <property type="entry name" value="RBD_domain_sf"/>
</dbReference>
<sequence length="205" mass="23159">MSDERPERSNDVTGKLFLGGVSWQTTEDGLKFYFEKFGKLKDCAVMKDKFTGQPRGFGFVQFEDASAVDKVLAEEHTIDGRVLDIKKAISREHAPRAISEKIDVKKIFVGGLEQAVTEGDFKDYFGKFGDITDAVVMMDRNTNRSRGFGFVTYADAVRWRLPWTSAFHCPNRKPPPLTIQNKIFSPCFCLARIGVTFLPNQMSLL</sequence>
<feature type="domain" description="RRM" evidence="4">
    <location>
        <begin position="14"/>
        <end position="90"/>
    </location>
</feature>
<dbReference type="SUPFAM" id="SSF54928">
    <property type="entry name" value="RNA-binding domain, RBD"/>
    <property type="match status" value="1"/>
</dbReference>
<keyword evidence="1" id="KW-0677">Repeat</keyword>